<dbReference type="SUPFAM" id="SSF55729">
    <property type="entry name" value="Acyl-CoA N-acyltransferases (Nat)"/>
    <property type="match status" value="1"/>
</dbReference>
<dbReference type="PANTHER" id="PTHR43877:SF1">
    <property type="entry name" value="ACETYLTRANSFERASE"/>
    <property type="match status" value="1"/>
</dbReference>
<protein>
    <submittedName>
        <fullName evidence="4">GNAT family N-acetyltransferase</fullName>
    </submittedName>
</protein>
<keyword evidence="5" id="KW-1185">Reference proteome</keyword>
<proteinExistence type="predicted"/>
<dbReference type="Pfam" id="PF00583">
    <property type="entry name" value="Acetyltransf_1"/>
    <property type="match status" value="1"/>
</dbReference>
<keyword evidence="2" id="KW-0012">Acyltransferase</keyword>
<evidence type="ECO:0000313" key="4">
    <source>
        <dbReference type="EMBL" id="MBP2623271.1"/>
    </source>
</evidence>
<comment type="caution">
    <text evidence="4">The sequence shown here is derived from an EMBL/GenBank/DDBJ whole genome shotgun (WGS) entry which is preliminary data.</text>
</comment>
<dbReference type="InterPro" id="IPR050832">
    <property type="entry name" value="Bact_Acetyltransf"/>
</dbReference>
<name>A0ABS5B3M4_9STRE</name>
<dbReference type="Proteomes" id="UP001519296">
    <property type="component" value="Unassembled WGS sequence"/>
</dbReference>
<evidence type="ECO:0000256" key="2">
    <source>
        <dbReference type="ARBA" id="ARBA00023315"/>
    </source>
</evidence>
<evidence type="ECO:0000256" key="1">
    <source>
        <dbReference type="ARBA" id="ARBA00022679"/>
    </source>
</evidence>
<evidence type="ECO:0000313" key="5">
    <source>
        <dbReference type="Proteomes" id="UP001519296"/>
    </source>
</evidence>
<evidence type="ECO:0000259" key="3">
    <source>
        <dbReference type="PROSITE" id="PS51186"/>
    </source>
</evidence>
<keyword evidence="1" id="KW-0808">Transferase</keyword>
<dbReference type="PROSITE" id="PS51186">
    <property type="entry name" value="GNAT"/>
    <property type="match status" value="1"/>
</dbReference>
<dbReference type="Gene3D" id="3.40.630.30">
    <property type="match status" value="1"/>
</dbReference>
<dbReference type="InterPro" id="IPR000182">
    <property type="entry name" value="GNAT_dom"/>
</dbReference>
<dbReference type="CDD" id="cd04301">
    <property type="entry name" value="NAT_SF"/>
    <property type="match status" value="1"/>
</dbReference>
<accession>A0ABS5B3M4</accession>
<dbReference type="EMBL" id="PRDG01000002">
    <property type="protein sequence ID" value="MBP2623271.1"/>
    <property type="molecule type" value="Genomic_DNA"/>
</dbReference>
<sequence>MNIRKASLTDWQDLQTVCQTSWRDTYKNIYSPAYLEKVFQMFYSEERLRQDIIEHSAQWHGYWLAEENGQVLGCIGGGMNEEGEGNVYLLYVLPSQQRKGLGHALLATLTKHQKEVFQARKQWVSVAEGNQIGIPFYEKEGFEFVVASENWIDPSQARDLQYVRKI</sequence>
<gene>
    <name evidence="4" type="ORF">C4K46_04885</name>
</gene>
<organism evidence="4 5">
    <name type="scientific">Streptococcus oricebi</name>
    <dbReference type="NCBI Taxonomy" id="1547447"/>
    <lineage>
        <taxon>Bacteria</taxon>
        <taxon>Bacillati</taxon>
        <taxon>Bacillota</taxon>
        <taxon>Bacilli</taxon>
        <taxon>Lactobacillales</taxon>
        <taxon>Streptococcaceae</taxon>
        <taxon>Streptococcus</taxon>
    </lineage>
</organism>
<dbReference type="PANTHER" id="PTHR43877">
    <property type="entry name" value="AMINOALKYLPHOSPHONATE N-ACETYLTRANSFERASE-RELATED-RELATED"/>
    <property type="match status" value="1"/>
</dbReference>
<dbReference type="InterPro" id="IPR016181">
    <property type="entry name" value="Acyl_CoA_acyltransferase"/>
</dbReference>
<feature type="domain" description="N-acetyltransferase" evidence="3">
    <location>
        <begin position="1"/>
        <end position="166"/>
    </location>
</feature>
<reference evidence="4 5" key="1">
    <citation type="submission" date="2018-02" db="EMBL/GenBank/DDBJ databases">
        <title>Draft genome sequence of Streptococcus oricebi CCUG 70868T type strain.</title>
        <authorList>
            <person name="Mendez V."/>
            <person name="Salva-Serra F."/>
            <person name="Jaen-Luchoro D."/>
            <person name="Gonzales-Siles L."/>
            <person name="Karlsson R."/>
            <person name="Engstrom-Jakobsson H."/>
            <person name="Busquets A."/>
            <person name="Gomila M."/>
            <person name="Pineiro-Iglesias B."/>
            <person name="Bennasar-Figueras A."/>
            <person name="Seeger M."/>
            <person name="Moore E."/>
        </authorList>
    </citation>
    <scope>NUCLEOTIDE SEQUENCE [LARGE SCALE GENOMIC DNA]</scope>
    <source>
        <strain evidence="4 5">CCUG 70868</strain>
    </source>
</reference>